<keyword evidence="6" id="KW-1185">Reference proteome</keyword>
<evidence type="ECO:0000259" key="4">
    <source>
        <dbReference type="PROSITE" id="PS50048"/>
    </source>
</evidence>
<protein>
    <submittedName>
        <fullName evidence="5">Fungal-specific transcription factor domain-containing protein</fullName>
    </submittedName>
</protein>
<dbReference type="GO" id="GO:0008270">
    <property type="term" value="F:zinc ion binding"/>
    <property type="evidence" value="ECO:0007669"/>
    <property type="project" value="InterPro"/>
</dbReference>
<dbReference type="EMBL" id="JARJLG010000128">
    <property type="protein sequence ID" value="KAJ7740271.1"/>
    <property type="molecule type" value="Genomic_DNA"/>
</dbReference>
<dbReference type="CDD" id="cd00067">
    <property type="entry name" value="GAL4"/>
    <property type="match status" value="1"/>
</dbReference>
<dbReference type="PANTHER" id="PTHR46910">
    <property type="entry name" value="TRANSCRIPTION FACTOR PDR1"/>
    <property type="match status" value="1"/>
</dbReference>
<keyword evidence="2" id="KW-0539">Nucleus</keyword>
<dbReference type="InterPro" id="IPR007219">
    <property type="entry name" value="XnlR_reg_dom"/>
</dbReference>
<dbReference type="SUPFAM" id="SSF57701">
    <property type="entry name" value="Zn2/Cys6 DNA-binding domain"/>
    <property type="match status" value="1"/>
</dbReference>
<feature type="domain" description="Zn(2)-C6 fungal-type" evidence="4">
    <location>
        <begin position="55"/>
        <end position="92"/>
    </location>
</feature>
<sequence>MFGIVDITTRRSTYFSCSLSMSAEEEYSSMGASHTHSSSSALIGVKQRAPRQHRSCDFCRRRKRRCDGLTEPDGTPTNQCSNCIEFGVACTYINPTKQRGPASKLVADLKQQIAILEAKLRSLSVCSLCAQPLPQQDTPGPHRDTPNSENSANEDDDELVETFRQISIQGIQGKVFGSASGYALLSSALAEREKYLGRPPPTHSRRRVYWEPLPWDKELYEQRSHYVYPANDLIDSLLQLYFANVHPSFPVLHRPSFKRDVAEGLHIKDTKFGALLLAVLAVASRYSDDPRVFIDGETTLSSGCKFIAQVQIFTQCPQPTIHDVQFCFLMALYSLGTSVPRASWLFMGIGNRSLQYWCSHDRNREGHKFEHELWNRAFWCFFALDRIAASFIGRSPVIHTDDYDIDPLLEVDDEYWEQGFTQPLGKPSLLSYFACFIRLCEILGDTLHRLYASRRLKARMGWTGTDWEQGAVAELDSAMNEFFDSIPVHLRLDPNARGVFLDQSAMIHAMYYYNQIMIHRPYIHTQSLLAAPSLFVCTRAARSVLQVTNIWIDKLQRPPLPWFQNFVFISAVILLLNTFGSKRAGLLLDADTDLGHVETALKILKFTELRFHRAGRFRDLIQELQSLDGLVPRNEVKHSAGESSELVDPSPSADLPPTLSANAPGVVNAQDRPSFEPGVSIEQLLAETDPAWDSSGPLLDNEMMSMWMAAPTDFMNMDQWDAYLENINRNGVAADPGAGAS</sequence>
<feature type="region of interest" description="Disordered" evidence="3">
    <location>
        <begin position="638"/>
        <end position="673"/>
    </location>
</feature>
<dbReference type="SMART" id="SM00066">
    <property type="entry name" value="GAL4"/>
    <property type="match status" value="1"/>
</dbReference>
<dbReference type="InterPro" id="IPR001138">
    <property type="entry name" value="Zn2Cys6_DnaBD"/>
</dbReference>
<dbReference type="PROSITE" id="PS50048">
    <property type="entry name" value="ZN2_CY6_FUNGAL_2"/>
    <property type="match status" value="1"/>
</dbReference>
<evidence type="ECO:0000256" key="3">
    <source>
        <dbReference type="SAM" id="MobiDB-lite"/>
    </source>
</evidence>
<evidence type="ECO:0000313" key="6">
    <source>
        <dbReference type="Proteomes" id="UP001215280"/>
    </source>
</evidence>
<reference evidence="5" key="1">
    <citation type="submission" date="2023-03" db="EMBL/GenBank/DDBJ databases">
        <title>Massive genome expansion in bonnet fungi (Mycena s.s.) driven by repeated elements and novel gene families across ecological guilds.</title>
        <authorList>
            <consortium name="Lawrence Berkeley National Laboratory"/>
            <person name="Harder C.B."/>
            <person name="Miyauchi S."/>
            <person name="Viragh M."/>
            <person name="Kuo A."/>
            <person name="Thoen E."/>
            <person name="Andreopoulos B."/>
            <person name="Lu D."/>
            <person name="Skrede I."/>
            <person name="Drula E."/>
            <person name="Henrissat B."/>
            <person name="Morin E."/>
            <person name="Kohler A."/>
            <person name="Barry K."/>
            <person name="LaButti K."/>
            <person name="Morin E."/>
            <person name="Salamov A."/>
            <person name="Lipzen A."/>
            <person name="Mereny Z."/>
            <person name="Hegedus B."/>
            <person name="Baldrian P."/>
            <person name="Stursova M."/>
            <person name="Weitz H."/>
            <person name="Taylor A."/>
            <person name="Grigoriev I.V."/>
            <person name="Nagy L.G."/>
            <person name="Martin F."/>
            <person name="Kauserud H."/>
        </authorList>
    </citation>
    <scope>NUCLEOTIDE SEQUENCE</scope>
    <source>
        <strain evidence="5">CBHHK188m</strain>
    </source>
</reference>
<dbReference type="InterPro" id="IPR036864">
    <property type="entry name" value="Zn2-C6_fun-type_DNA-bd_sf"/>
</dbReference>
<name>A0AAD7IEQ1_9AGAR</name>
<organism evidence="5 6">
    <name type="scientific">Mycena maculata</name>
    <dbReference type="NCBI Taxonomy" id="230809"/>
    <lineage>
        <taxon>Eukaryota</taxon>
        <taxon>Fungi</taxon>
        <taxon>Dikarya</taxon>
        <taxon>Basidiomycota</taxon>
        <taxon>Agaricomycotina</taxon>
        <taxon>Agaricomycetes</taxon>
        <taxon>Agaricomycetidae</taxon>
        <taxon>Agaricales</taxon>
        <taxon>Marasmiineae</taxon>
        <taxon>Mycenaceae</taxon>
        <taxon>Mycena</taxon>
    </lineage>
</organism>
<gene>
    <name evidence="5" type="ORF">DFH07DRAFT_70074</name>
</gene>
<comment type="caution">
    <text evidence="5">The sequence shown here is derived from an EMBL/GenBank/DDBJ whole genome shotgun (WGS) entry which is preliminary data.</text>
</comment>
<dbReference type="SMART" id="SM00906">
    <property type="entry name" value="Fungal_trans"/>
    <property type="match status" value="1"/>
</dbReference>
<dbReference type="Pfam" id="PF04082">
    <property type="entry name" value="Fungal_trans"/>
    <property type="match status" value="1"/>
</dbReference>
<dbReference type="GO" id="GO:0006351">
    <property type="term" value="P:DNA-templated transcription"/>
    <property type="evidence" value="ECO:0007669"/>
    <property type="project" value="InterPro"/>
</dbReference>
<dbReference type="Gene3D" id="4.10.240.10">
    <property type="entry name" value="Zn(2)-C6 fungal-type DNA-binding domain"/>
    <property type="match status" value="1"/>
</dbReference>
<evidence type="ECO:0000256" key="2">
    <source>
        <dbReference type="ARBA" id="ARBA00023242"/>
    </source>
</evidence>
<dbReference type="InterPro" id="IPR050987">
    <property type="entry name" value="AtrR-like"/>
</dbReference>
<proteinExistence type="predicted"/>
<feature type="region of interest" description="Disordered" evidence="3">
    <location>
        <begin position="134"/>
        <end position="157"/>
    </location>
</feature>
<accession>A0AAD7IEQ1</accession>
<dbReference type="PANTHER" id="PTHR46910:SF38">
    <property type="entry name" value="ZN(2)-C6 FUNGAL-TYPE DOMAIN-CONTAINING PROTEIN"/>
    <property type="match status" value="1"/>
</dbReference>
<dbReference type="CDD" id="cd12148">
    <property type="entry name" value="fungal_TF_MHR"/>
    <property type="match status" value="1"/>
</dbReference>
<evidence type="ECO:0000256" key="1">
    <source>
        <dbReference type="ARBA" id="ARBA00022723"/>
    </source>
</evidence>
<dbReference type="Proteomes" id="UP001215280">
    <property type="component" value="Unassembled WGS sequence"/>
</dbReference>
<dbReference type="GO" id="GO:0000981">
    <property type="term" value="F:DNA-binding transcription factor activity, RNA polymerase II-specific"/>
    <property type="evidence" value="ECO:0007669"/>
    <property type="project" value="InterPro"/>
</dbReference>
<dbReference type="GO" id="GO:0003677">
    <property type="term" value="F:DNA binding"/>
    <property type="evidence" value="ECO:0007669"/>
    <property type="project" value="InterPro"/>
</dbReference>
<dbReference type="Pfam" id="PF00172">
    <property type="entry name" value="Zn_clus"/>
    <property type="match status" value="1"/>
</dbReference>
<dbReference type="AlphaFoldDB" id="A0AAD7IEQ1"/>
<evidence type="ECO:0000313" key="5">
    <source>
        <dbReference type="EMBL" id="KAJ7740271.1"/>
    </source>
</evidence>
<keyword evidence="1" id="KW-0479">Metal-binding</keyword>